<name>A0A914GWU3_GLORO</name>
<proteinExistence type="predicted"/>
<dbReference type="WBParaSite" id="Gr19_v10_g12079.t1">
    <property type="protein sequence ID" value="Gr19_v10_g12079.t1"/>
    <property type="gene ID" value="Gr19_v10_g12079"/>
</dbReference>
<dbReference type="Proteomes" id="UP000887572">
    <property type="component" value="Unplaced"/>
</dbReference>
<feature type="transmembrane region" description="Helical" evidence="1">
    <location>
        <begin position="76"/>
        <end position="104"/>
    </location>
</feature>
<keyword evidence="2" id="KW-1185">Reference proteome</keyword>
<keyword evidence="1" id="KW-0472">Membrane</keyword>
<dbReference type="AlphaFoldDB" id="A0A914GWU3"/>
<sequence length="155" mass="17115">MAELITKLCTTKLAILKWLQMLCAVISVLFLIDGRRQWWPYTLIFVVAIVLGILSLITLIANFFLQSQNGLVPLPLLEIGFNAFATALCLGFAVCLSVDFAKMVGGDFSHHRYLPPANIGKDGWRNRILVVAIVQAVASICYGLSAHRVKRGRAN</sequence>
<protein>
    <submittedName>
        <fullName evidence="3">MARVEL domain-containing protein</fullName>
    </submittedName>
</protein>
<feature type="transmembrane region" description="Helical" evidence="1">
    <location>
        <begin position="12"/>
        <end position="32"/>
    </location>
</feature>
<evidence type="ECO:0000256" key="1">
    <source>
        <dbReference type="SAM" id="Phobius"/>
    </source>
</evidence>
<evidence type="ECO:0000313" key="3">
    <source>
        <dbReference type="WBParaSite" id="Gr19_v10_g12079.t1"/>
    </source>
</evidence>
<feature type="transmembrane region" description="Helical" evidence="1">
    <location>
        <begin position="38"/>
        <end position="64"/>
    </location>
</feature>
<organism evidence="2 3">
    <name type="scientific">Globodera rostochiensis</name>
    <name type="common">Golden nematode worm</name>
    <name type="synonym">Heterodera rostochiensis</name>
    <dbReference type="NCBI Taxonomy" id="31243"/>
    <lineage>
        <taxon>Eukaryota</taxon>
        <taxon>Metazoa</taxon>
        <taxon>Ecdysozoa</taxon>
        <taxon>Nematoda</taxon>
        <taxon>Chromadorea</taxon>
        <taxon>Rhabditida</taxon>
        <taxon>Tylenchina</taxon>
        <taxon>Tylenchomorpha</taxon>
        <taxon>Tylenchoidea</taxon>
        <taxon>Heteroderidae</taxon>
        <taxon>Heteroderinae</taxon>
        <taxon>Globodera</taxon>
    </lineage>
</organism>
<evidence type="ECO:0000313" key="2">
    <source>
        <dbReference type="Proteomes" id="UP000887572"/>
    </source>
</evidence>
<feature type="transmembrane region" description="Helical" evidence="1">
    <location>
        <begin position="124"/>
        <end position="145"/>
    </location>
</feature>
<keyword evidence="1" id="KW-0812">Transmembrane</keyword>
<accession>A0A914GWU3</accession>
<keyword evidence="1" id="KW-1133">Transmembrane helix</keyword>
<reference evidence="3" key="1">
    <citation type="submission" date="2022-11" db="UniProtKB">
        <authorList>
            <consortium name="WormBaseParasite"/>
        </authorList>
    </citation>
    <scope>IDENTIFICATION</scope>
</reference>